<name>A0A198UJ22_MORCA</name>
<dbReference type="Pfam" id="PF09424">
    <property type="entry name" value="YqeY"/>
    <property type="match status" value="1"/>
</dbReference>
<evidence type="ECO:0000313" key="1">
    <source>
        <dbReference type="EMBL" id="OAU96386.1"/>
    </source>
</evidence>
<dbReference type="PANTHER" id="PTHR28055">
    <property type="entry name" value="ALTERED INHERITANCE OF MITOCHONDRIA PROTEIN 41, MITOCHONDRIAL"/>
    <property type="match status" value="1"/>
</dbReference>
<dbReference type="Proteomes" id="UP000078228">
    <property type="component" value="Unassembled WGS sequence"/>
</dbReference>
<reference evidence="1 2" key="1">
    <citation type="journal article" date="2016" name="Genome Biol. Evol.">
        <title>Comparative Genomic Analyses of the Moraxella catarrhalis Serosensitive and Seroresistant Lineages Demonstrate Their Independent Evolution.</title>
        <authorList>
            <person name="Earl J.P."/>
            <person name="de Vries S.P."/>
            <person name="Ahmed A."/>
            <person name="Powell E."/>
            <person name="Schultz M.P."/>
            <person name="Hermans P.W."/>
            <person name="Hill D.J."/>
            <person name="Zhou Z."/>
            <person name="Constantinidou C.I."/>
            <person name="Hu F.Z."/>
            <person name="Bootsma H.J."/>
            <person name="Ehrlich G.D."/>
        </authorList>
    </citation>
    <scope>NUCLEOTIDE SEQUENCE [LARGE SCALE GENOMIC DNA]</scope>
    <source>
        <strain evidence="1 2">Z7542</strain>
    </source>
</reference>
<protein>
    <submittedName>
        <fullName evidence="1">Transamidase GatB domain protein</fullName>
    </submittedName>
</protein>
<accession>A0A198UJ22</accession>
<dbReference type="RefSeq" id="WP_064611360.1">
    <property type="nucleotide sequence ID" value="NZ_LXHB01000093.1"/>
</dbReference>
<proteinExistence type="predicted"/>
<gene>
    <name evidence="1" type="ORF">AO384_1074</name>
</gene>
<dbReference type="PANTHER" id="PTHR28055:SF1">
    <property type="entry name" value="ALTERED INHERITANCE OF MITOCHONDRIA PROTEIN 41, MITOCHONDRIAL"/>
    <property type="match status" value="1"/>
</dbReference>
<dbReference type="SUPFAM" id="SSF89095">
    <property type="entry name" value="GatB/YqeY motif"/>
    <property type="match status" value="1"/>
</dbReference>
<dbReference type="OrthoDB" id="9788127at2"/>
<organism evidence="1 2">
    <name type="scientific">Moraxella catarrhalis</name>
    <name type="common">Branhamella catarrhalis</name>
    <dbReference type="NCBI Taxonomy" id="480"/>
    <lineage>
        <taxon>Bacteria</taxon>
        <taxon>Pseudomonadati</taxon>
        <taxon>Pseudomonadota</taxon>
        <taxon>Gammaproteobacteria</taxon>
        <taxon>Moraxellales</taxon>
        <taxon>Moraxellaceae</taxon>
        <taxon>Moraxella</taxon>
    </lineage>
</organism>
<dbReference type="InterPro" id="IPR042184">
    <property type="entry name" value="YqeY/Aim41_N"/>
</dbReference>
<dbReference type="eggNOG" id="COG1610">
    <property type="taxonomic scope" value="Bacteria"/>
</dbReference>
<dbReference type="PATRIC" id="fig|480.237.peg.1878"/>
<comment type="caution">
    <text evidence="1">The sequence shown here is derived from an EMBL/GenBank/DDBJ whole genome shotgun (WGS) entry which is preliminary data.</text>
</comment>
<dbReference type="AlphaFoldDB" id="A0A198UJ22"/>
<dbReference type="InterPro" id="IPR003789">
    <property type="entry name" value="Asn/Gln_tRNA_amidoTrase-B-like"/>
</dbReference>
<dbReference type="InterPro" id="IPR019004">
    <property type="entry name" value="YqeY/Aim41"/>
</dbReference>
<dbReference type="Gene3D" id="1.10.10.410">
    <property type="match status" value="1"/>
</dbReference>
<dbReference type="EMBL" id="LXHC01000019">
    <property type="protein sequence ID" value="OAU96386.1"/>
    <property type="molecule type" value="Genomic_DNA"/>
</dbReference>
<dbReference type="GO" id="GO:0016884">
    <property type="term" value="F:carbon-nitrogen ligase activity, with glutamine as amido-N-donor"/>
    <property type="evidence" value="ECO:0007669"/>
    <property type="project" value="InterPro"/>
</dbReference>
<keyword evidence="2" id="KW-1185">Reference proteome</keyword>
<evidence type="ECO:0000313" key="2">
    <source>
        <dbReference type="Proteomes" id="UP000078228"/>
    </source>
</evidence>
<sequence length="148" mass="16298">MNLKDSLSEAIKSAMKAREMDVVKILRNVQAAIKKVEIDSQTTLDDKAVLELLQKQIKQRQESLDIYEANGRDDLAAKEKFEIEVIGQFLPAQLDEAALNDIIIATITELEADSMKDMGRVMNAVKEKTVGQADPAVISGLVKKALTA</sequence>
<dbReference type="Gene3D" id="1.10.1510.10">
    <property type="entry name" value="Uncharacterised protein YqeY/AIM41 PF09424, N-terminal domain"/>
    <property type="match status" value="1"/>
</dbReference>
<dbReference type="InterPro" id="IPR023168">
    <property type="entry name" value="GatB_Yqey_C_2"/>
</dbReference>